<dbReference type="EMBL" id="FR872582">
    <property type="protein sequence ID" value="CCB87934.1"/>
    <property type="molecule type" value="Genomic_DNA"/>
</dbReference>
<reference evidence="1 2" key="2">
    <citation type="journal article" date="2011" name="Mol. Biol. Evol.">
        <title>Unity in variety--the pan-genome of the Chlamydiae.</title>
        <authorList>
            <person name="Collingro A."/>
            <person name="Tischler P."/>
            <person name="Weinmaier T."/>
            <person name="Penz T."/>
            <person name="Heinz E."/>
            <person name="Brunham R.C."/>
            <person name="Read T.D."/>
            <person name="Bavoil P.M."/>
            <person name="Sachse K."/>
            <person name="Kahane S."/>
            <person name="Friedman M.G."/>
            <person name="Rattei T."/>
            <person name="Myers G.S."/>
            <person name="Horn M."/>
        </authorList>
    </citation>
    <scope>NUCLEOTIDE SEQUENCE [LARGE SCALE GENOMIC DNA]</scope>
    <source>
        <strain evidence="2">ATCC VR-1471 / Z</strain>
    </source>
</reference>
<dbReference type="HOGENOM" id="CLU_2345131_0_0_0"/>
<organism evidence="1 2">
    <name type="scientific">Simkania negevensis (strain ATCC VR-1471 / DSM 27360 / Z)</name>
    <dbReference type="NCBI Taxonomy" id="331113"/>
    <lineage>
        <taxon>Bacteria</taxon>
        <taxon>Pseudomonadati</taxon>
        <taxon>Chlamydiota</taxon>
        <taxon>Chlamydiia</taxon>
        <taxon>Parachlamydiales</taxon>
        <taxon>Simkaniaceae</taxon>
        <taxon>Simkania</taxon>
    </lineage>
</organism>
<name>F8L553_SIMNZ</name>
<evidence type="ECO:0000313" key="2">
    <source>
        <dbReference type="Proteomes" id="UP000000496"/>
    </source>
</evidence>
<dbReference type="AlphaFoldDB" id="F8L553"/>
<protein>
    <submittedName>
        <fullName evidence="1">Uncharacterized protein</fullName>
    </submittedName>
</protein>
<accession>F8L553</accession>
<dbReference type="KEGG" id="sng:SNE_A00560"/>
<gene>
    <name evidence="1" type="ordered locus">SNE_A00560</name>
</gene>
<dbReference type="Proteomes" id="UP000000496">
    <property type="component" value="Chromosome gsn.131"/>
</dbReference>
<reference key="1">
    <citation type="journal article" date="2011" name="Mol. Biol. Evol.">
        <title>Unity in variety -- the pan-genome of the Chlamydiae.</title>
        <authorList>
            <person name="Collingro A."/>
            <person name="Tischler P."/>
            <person name="Weinmaier T."/>
            <person name="Penz T."/>
            <person name="Heinz E."/>
            <person name="Brunham R.C."/>
            <person name="Read T.D."/>
            <person name="Bavoil P.M."/>
            <person name="Sachse K."/>
            <person name="Kahane S."/>
            <person name="Friedman M.G."/>
            <person name="Rattei T."/>
            <person name="Myers G.S.A."/>
            <person name="Horn M."/>
        </authorList>
    </citation>
    <scope>NUCLEOTIDE SEQUENCE</scope>
    <source>
        <strain>Z</strain>
    </source>
</reference>
<sequence>MSNSLQKKIGDVFEVPTSKGFAYFQYTHEYAKPPKWGSLIRVLQGFYKTRPQNEKLSEIVNQPHRFQIFLFLNHAIKEKEVYSNNFKNWIFGCAKAP</sequence>
<evidence type="ECO:0000313" key="1">
    <source>
        <dbReference type="EMBL" id="CCB87934.1"/>
    </source>
</evidence>
<dbReference type="STRING" id="331113.SNE_A00560"/>
<proteinExistence type="predicted"/>
<keyword evidence="2" id="KW-1185">Reference proteome</keyword>